<evidence type="ECO:0000313" key="3">
    <source>
        <dbReference type="Proteomes" id="UP001207654"/>
    </source>
</evidence>
<evidence type="ECO:0008006" key="4">
    <source>
        <dbReference type="Google" id="ProtNLM"/>
    </source>
</evidence>
<keyword evidence="3" id="KW-1185">Reference proteome</keyword>
<protein>
    <recommendedName>
        <fullName evidence="4">Lipoprotein</fullName>
    </recommendedName>
</protein>
<dbReference type="EMBL" id="JAPNKA010000001">
    <property type="protein sequence ID" value="MCY1081138.1"/>
    <property type="molecule type" value="Genomic_DNA"/>
</dbReference>
<accession>A0ABT4AHH0</accession>
<feature type="signal peptide" evidence="1">
    <location>
        <begin position="1"/>
        <end position="19"/>
    </location>
</feature>
<keyword evidence="1" id="KW-0732">Signal</keyword>
<name>A0ABT4AHH0_9BACT</name>
<dbReference type="Proteomes" id="UP001207654">
    <property type="component" value="Unassembled WGS sequence"/>
</dbReference>
<proteinExistence type="predicted"/>
<dbReference type="RefSeq" id="WP_267539748.1">
    <property type="nucleotide sequence ID" value="NZ_JAPNKA010000001.1"/>
</dbReference>
<gene>
    <name evidence="2" type="ORF">OV287_42480</name>
</gene>
<evidence type="ECO:0000313" key="2">
    <source>
        <dbReference type="EMBL" id="MCY1081138.1"/>
    </source>
</evidence>
<evidence type="ECO:0000256" key="1">
    <source>
        <dbReference type="SAM" id="SignalP"/>
    </source>
</evidence>
<feature type="chain" id="PRO_5045879046" description="Lipoprotein" evidence="1">
    <location>
        <begin position="20"/>
        <end position="226"/>
    </location>
</feature>
<organism evidence="2 3">
    <name type="scientific">Archangium lansingense</name>
    <dbReference type="NCBI Taxonomy" id="2995310"/>
    <lineage>
        <taxon>Bacteria</taxon>
        <taxon>Pseudomonadati</taxon>
        <taxon>Myxococcota</taxon>
        <taxon>Myxococcia</taxon>
        <taxon>Myxococcales</taxon>
        <taxon>Cystobacterineae</taxon>
        <taxon>Archangiaceae</taxon>
        <taxon>Archangium</taxon>
    </lineage>
</organism>
<reference evidence="2 3" key="1">
    <citation type="submission" date="2022-11" db="EMBL/GenBank/DDBJ databases">
        <title>Minimal conservation of predation-associated metabolite biosynthetic gene clusters underscores biosynthetic potential of Myxococcota including descriptions for ten novel species: Archangium lansinium sp. nov., Myxococcus landrumus sp. nov., Nannocystis bai.</title>
        <authorList>
            <person name="Ahearne A."/>
            <person name="Stevens C."/>
            <person name="Phillips K."/>
        </authorList>
    </citation>
    <scope>NUCLEOTIDE SEQUENCE [LARGE SCALE GENOMIC DNA]</scope>
    <source>
        <strain evidence="2 3">MIWBW</strain>
    </source>
</reference>
<sequence length="226" mass="23853">MKRLMAIAALAVTPLACVANQGDNPVRFVQARALDFDDTEGCTGNEDAFITEGNLDISGGSNYLLAMSVETNTFQQPITIGQEPFSGEGLGDITLNEVVYSYQASRSGVSLPADEVDRVSIYAVFRPETDPEESYMFVRAFGPQALTRLASTITFGAEPVTILTTVKARGRLSGGQVVESNKFTFPVTVVNSGYTPGVGGAAGTCPVGTPRNGVCAIPGQDIRICL</sequence>
<comment type="caution">
    <text evidence="2">The sequence shown here is derived from an EMBL/GenBank/DDBJ whole genome shotgun (WGS) entry which is preliminary data.</text>
</comment>